<dbReference type="InterPro" id="IPR003660">
    <property type="entry name" value="HAMP_dom"/>
</dbReference>
<keyword evidence="6 11" id="KW-0812">Transmembrane</keyword>
<dbReference type="Proteomes" id="UP001225356">
    <property type="component" value="Unassembled WGS sequence"/>
</dbReference>
<dbReference type="Pfam" id="PF02518">
    <property type="entry name" value="HATPase_c"/>
    <property type="match status" value="1"/>
</dbReference>
<dbReference type="PANTHER" id="PTHR45436">
    <property type="entry name" value="SENSOR HISTIDINE KINASE YKOH"/>
    <property type="match status" value="1"/>
</dbReference>
<dbReference type="InterPro" id="IPR036097">
    <property type="entry name" value="HisK_dim/P_sf"/>
</dbReference>
<dbReference type="InterPro" id="IPR003594">
    <property type="entry name" value="HATPase_dom"/>
</dbReference>
<keyword evidence="7 14" id="KW-0418">Kinase</keyword>
<dbReference type="InterPro" id="IPR004358">
    <property type="entry name" value="Sig_transdc_His_kin-like_C"/>
</dbReference>
<gene>
    <name evidence="14" type="ORF">J2853_004524</name>
</gene>
<dbReference type="SUPFAM" id="SSF47384">
    <property type="entry name" value="Homodimeric domain of signal transducing histidine kinase"/>
    <property type="match status" value="1"/>
</dbReference>
<dbReference type="Gene3D" id="1.10.287.130">
    <property type="match status" value="1"/>
</dbReference>
<keyword evidence="5" id="KW-0808">Transferase</keyword>
<dbReference type="Pfam" id="PF00512">
    <property type="entry name" value="HisKA"/>
    <property type="match status" value="1"/>
</dbReference>
<dbReference type="SMART" id="SM00387">
    <property type="entry name" value="HATPase_c"/>
    <property type="match status" value="1"/>
</dbReference>
<comment type="caution">
    <text evidence="14">The sequence shown here is derived from an EMBL/GenBank/DDBJ whole genome shotgun (WGS) entry which is preliminary data.</text>
</comment>
<keyword evidence="10 11" id="KW-0472">Membrane</keyword>
<proteinExistence type="predicted"/>
<evidence type="ECO:0000256" key="4">
    <source>
        <dbReference type="ARBA" id="ARBA00022553"/>
    </source>
</evidence>
<keyword evidence="4" id="KW-0597">Phosphoprotein</keyword>
<dbReference type="SUPFAM" id="SSF55874">
    <property type="entry name" value="ATPase domain of HSP90 chaperone/DNA topoisomerase II/histidine kinase"/>
    <property type="match status" value="1"/>
</dbReference>
<reference evidence="14 15" key="1">
    <citation type="submission" date="2023-07" db="EMBL/GenBank/DDBJ databases">
        <title>Sequencing the genomes of 1000 actinobacteria strains.</title>
        <authorList>
            <person name="Klenk H.-P."/>
        </authorList>
    </citation>
    <scope>NUCLEOTIDE SEQUENCE [LARGE SCALE GENOMIC DNA]</scope>
    <source>
        <strain evidence="14 15">DSM 46740</strain>
    </source>
</reference>
<dbReference type="Gene3D" id="3.30.565.10">
    <property type="entry name" value="Histidine kinase-like ATPase, C-terminal domain"/>
    <property type="match status" value="1"/>
</dbReference>
<dbReference type="Pfam" id="PF00672">
    <property type="entry name" value="HAMP"/>
    <property type="match status" value="1"/>
</dbReference>
<dbReference type="GO" id="GO:0016301">
    <property type="term" value="F:kinase activity"/>
    <property type="evidence" value="ECO:0007669"/>
    <property type="project" value="UniProtKB-KW"/>
</dbReference>
<evidence type="ECO:0000256" key="7">
    <source>
        <dbReference type="ARBA" id="ARBA00022777"/>
    </source>
</evidence>
<sequence>MNERRQISITTRITLFTAVVVSLLCGLVAIVLMIAIHRFATESLIDEITADGGRVSTQVERGRVAYPLAQNPFRNLQVIDSQGRVVAATPKMRGRPPMATFTPGSRKVATSVVCGGDFPAGECNIVVAQWAHRPEGNSIVYGATPVIAPWVDPRLAALVGGGTVLLAAAITYIGRRIATASLRPVTAIRAELDEINSTSLGRRVPVPSSDDEIHDLAVSVNHTLGRLQGAVEQQRQFASDASHDLRSPIAAMRAEVEDALLAPQETSVTKLGRTVLGGLERLQAIVHDLLTIARLDAGSPGAHDPVDLAELVATECRMRHHLRARCEFSLEPGVMVIGDRLRLGRLLTNLLDNAERHADSTVTVTVRHAPGDECDGRRFPRGVAVLEVVDDGPGIDPDKRELVFQRFARLDAARNKDTGGTGLGLPIARQIAEAGGGTLRIEDSPRGARFVLCLPLYEDAVAPLASELRERSSPVRGPERPR</sequence>
<comment type="subcellular location">
    <subcellularLocation>
        <location evidence="2">Cell membrane</location>
    </subcellularLocation>
</comment>
<evidence type="ECO:0000256" key="3">
    <source>
        <dbReference type="ARBA" id="ARBA00012438"/>
    </source>
</evidence>
<evidence type="ECO:0000256" key="8">
    <source>
        <dbReference type="ARBA" id="ARBA00022989"/>
    </source>
</evidence>
<evidence type="ECO:0000256" key="10">
    <source>
        <dbReference type="ARBA" id="ARBA00023136"/>
    </source>
</evidence>
<dbReference type="RefSeq" id="WP_307560856.1">
    <property type="nucleotide sequence ID" value="NZ_JAUSQU010000001.1"/>
</dbReference>
<accession>A0ABT9QG87</accession>
<organism evidence="14 15">
    <name type="scientific">Streptosporangium lutulentum</name>
    <dbReference type="NCBI Taxonomy" id="1461250"/>
    <lineage>
        <taxon>Bacteria</taxon>
        <taxon>Bacillati</taxon>
        <taxon>Actinomycetota</taxon>
        <taxon>Actinomycetes</taxon>
        <taxon>Streptosporangiales</taxon>
        <taxon>Streptosporangiaceae</taxon>
        <taxon>Streptosporangium</taxon>
    </lineage>
</organism>
<evidence type="ECO:0000313" key="15">
    <source>
        <dbReference type="Proteomes" id="UP001225356"/>
    </source>
</evidence>
<keyword evidence="15" id="KW-1185">Reference proteome</keyword>
<dbReference type="EMBL" id="JAUSQU010000001">
    <property type="protein sequence ID" value="MDP9845313.1"/>
    <property type="molecule type" value="Genomic_DNA"/>
</dbReference>
<dbReference type="SMART" id="SM00304">
    <property type="entry name" value="HAMP"/>
    <property type="match status" value="1"/>
</dbReference>
<evidence type="ECO:0000256" key="9">
    <source>
        <dbReference type="ARBA" id="ARBA00023012"/>
    </source>
</evidence>
<keyword evidence="9" id="KW-0902">Two-component regulatory system</keyword>
<dbReference type="PROSITE" id="PS50885">
    <property type="entry name" value="HAMP"/>
    <property type="match status" value="1"/>
</dbReference>
<evidence type="ECO:0000256" key="2">
    <source>
        <dbReference type="ARBA" id="ARBA00004236"/>
    </source>
</evidence>
<evidence type="ECO:0000256" key="11">
    <source>
        <dbReference type="SAM" id="Phobius"/>
    </source>
</evidence>
<dbReference type="PRINTS" id="PR00344">
    <property type="entry name" value="BCTRLSENSOR"/>
</dbReference>
<name>A0ABT9QG87_9ACTN</name>
<comment type="catalytic activity">
    <reaction evidence="1">
        <text>ATP + protein L-histidine = ADP + protein N-phospho-L-histidine.</text>
        <dbReference type="EC" id="2.7.13.3"/>
    </reaction>
</comment>
<evidence type="ECO:0000313" key="14">
    <source>
        <dbReference type="EMBL" id="MDP9845313.1"/>
    </source>
</evidence>
<dbReference type="InterPro" id="IPR036890">
    <property type="entry name" value="HATPase_C_sf"/>
</dbReference>
<keyword evidence="8 11" id="KW-1133">Transmembrane helix</keyword>
<evidence type="ECO:0000256" key="6">
    <source>
        <dbReference type="ARBA" id="ARBA00022692"/>
    </source>
</evidence>
<dbReference type="CDD" id="cd06225">
    <property type="entry name" value="HAMP"/>
    <property type="match status" value="1"/>
</dbReference>
<dbReference type="SUPFAM" id="SSF158472">
    <property type="entry name" value="HAMP domain-like"/>
    <property type="match status" value="1"/>
</dbReference>
<dbReference type="InterPro" id="IPR050428">
    <property type="entry name" value="TCS_sensor_his_kinase"/>
</dbReference>
<dbReference type="InterPro" id="IPR005467">
    <property type="entry name" value="His_kinase_dom"/>
</dbReference>
<feature type="transmembrane region" description="Helical" evidence="11">
    <location>
        <begin position="12"/>
        <end position="36"/>
    </location>
</feature>
<dbReference type="SMART" id="SM00388">
    <property type="entry name" value="HisKA"/>
    <property type="match status" value="1"/>
</dbReference>
<dbReference type="CDD" id="cd00082">
    <property type="entry name" value="HisKA"/>
    <property type="match status" value="1"/>
</dbReference>
<protein>
    <recommendedName>
        <fullName evidence="3">histidine kinase</fullName>
        <ecNumber evidence="3">2.7.13.3</ecNumber>
    </recommendedName>
</protein>
<dbReference type="PROSITE" id="PS50109">
    <property type="entry name" value="HIS_KIN"/>
    <property type="match status" value="1"/>
</dbReference>
<dbReference type="CDD" id="cd00075">
    <property type="entry name" value="HATPase"/>
    <property type="match status" value="1"/>
</dbReference>
<evidence type="ECO:0000256" key="5">
    <source>
        <dbReference type="ARBA" id="ARBA00022679"/>
    </source>
</evidence>
<evidence type="ECO:0000259" key="13">
    <source>
        <dbReference type="PROSITE" id="PS50885"/>
    </source>
</evidence>
<feature type="domain" description="Histidine kinase" evidence="12">
    <location>
        <begin position="240"/>
        <end position="458"/>
    </location>
</feature>
<evidence type="ECO:0000259" key="12">
    <source>
        <dbReference type="PROSITE" id="PS50109"/>
    </source>
</evidence>
<dbReference type="InterPro" id="IPR003661">
    <property type="entry name" value="HisK_dim/P_dom"/>
</dbReference>
<dbReference type="EC" id="2.7.13.3" evidence="3"/>
<dbReference type="Gene3D" id="6.10.340.10">
    <property type="match status" value="1"/>
</dbReference>
<feature type="domain" description="HAMP" evidence="13">
    <location>
        <begin position="179"/>
        <end position="232"/>
    </location>
</feature>
<evidence type="ECO:0000256" key="1">
    <source>
        <dbReference type="ARBA" id="ARBA00000085"/>
    </source>
</evidence>
<dbReference type="PANTHER" id="PTHR45436:SF5">
    <property type="entry name" value="SENSOR HISTIDINE KINASE TRCS"/>
    <property type="match status" value="1"/>
</dbReference>